<reference evidence="1 2" key="1">
    <citation type="submission" date="2016-04" db="EMBL/GenBank/DDBJ databases">
        <title>Complete genome sequence of Bacillus oceanisediminis strain 2691.</title>
        <authorList>
            <person name="Jeong H."/>
            <person name="Kim H.J."/>
            <person name="Lee D.-W."/>
        </authorList>
    </citation>
    <scope>NUCLEOTIDE SEQUENCE [LARGE SCALE GENOMIC DNA]</scope>
    <source>
        <strain evidence="1 2">2691</strain>
    </source>
</reference>
<accession>A0A160M722</accession>
<evidence type="ECO:0000313" key="1">
    <source>
        <dbReference type="EMBL" id="AND38276.1"/>
    </source>
</evidence>
<protein>
    <submittedName>
        <fullName evidence="1">Uncharacterized protein</fullName>
    </submittedName>
</protein>
<dbReference type="KEGG" id="bon:A361_03790"/>
<dbReference type="AlphaFoldDB" id="A0A160M722"/>
<dbReference type="RefSeq" id="WP_019379505.1">
    <property type="nucleotide sequence ID" value="NZ_CP015506.1"/>
</dbReference>
<dbReference type="Proteomes" id="UP000077856">
    <property type="component" value="Chromosome"/>
</dbReference>
<gene>
    <name evidence="1" type="ORF">A361_03790</name>
</gene>
<name>A0A160M722_9BACI</name>
<sequence length="112" mass="12975">MILKVDSNAQLKLITEYCEWFACNGFGSFMFQGENILYDDLYPDVHWDHPTEFPNLNWDKVAALIEIREVGYTVITNDNKINSTIKLLNHIPKEYEIDLEIKVLQPRAGALT</sequence>
<dbReference type="EMBL" id="CP015506">
    <property type="protein sequence ID" value="AND38276.1"/>
    <property type="molecule type" value="Genomic_DNA"/>
</dbReference>
<evidence type="ECO:0000313" key="2">
    <source>
        <dbReference type="Proteomes" id="UP000077856"/>
    </source>
</evidence>
<proteinExistence type="predicted"/>
<dbReference type="STRING" id="1196031.A361_03790"/>
<organism evidence="1 2">
    <name type="scientific">Cytobacillus oceanisediminis 2691</name>
    <dbReference type="NCBI Taxonomy" id="1196031"/>
    <lineage>
        <taxon>Bacteria</taxon>
        <taxon>Bacillati</taxon>
        <taxon>Bacillota</taxon>
        <taxon>Bacilli</taxon>
        <taxon>Bacillales</taxon>
        <taxon>Bacillaceae</taxon>
        <taxon>Cytobacillus</taxon>
    </lineage>
</organism>